<organism evidence="8 9">
    <name type="scientific">Nocardiopsis flavescens</name>
    <dbReference type="NCBI Taxonomy" id="758803"/>
    <lineage>
        <taxon>Bacteria</taxon>
        <taxon>Bacillati</taxon>
        <taxon>Actinomycetota</taxon>
        <taxon>Actinomycetes</taxon>
        <taxon>Streptosporangiales</taxon>
        <taxon>Nocardiopsidaceae</taxon>
        <taxon>Nocardiopsis</taxon>
    </lineage>
</organism>
<evidence type="ECO:0000256" key="6">
    <source>
        <dbReference type="SAM" id="Phobius"/>
    </source>
</evidence>
<name>A0A1M6ATB0_9ACTN</name>
<dbReference type="InterPro" id="IPR009009">
    <property type="entry name" value="RlpA-like_DPBB"/>
</dbReference>
<reference evidence="8 9" key="1">
    <citation type="submission" date="2016-11" db="EMBL/GenBank/DDBJ databases">
        <authorList>
            <person name="Jaros S."/>
            <person name="Januszkiewicz K."/>
            <person name="Wedrychowicz H."/>
        </authorList>
    </citation>
    <scope>NUCLEOTIDE SEQUENCE [LARGE SCALE GENOMIC DNA]</scope>
    <source>
        <strain evidence="8 9">CGMCC 4.5723</strain>
    </source>
</reference>
<dbReference type="InterPro" id="IPR034718">
    <property type="entry name" value="RlpA"/>
</dbReference>
<dbReference type="AlphaFoldDB" id="A0A1M6ATB0"/>
<evidence type="ECO:0000259" key="7">
    <source>
        <dbReference type="Pfam" id="PF03330"/>
    </source>
</evidence>
<dbReference type="GO" id="GO:0000270">
    <property type="term" value="P:peptidoglycan metabolic process"/>
    <property type="evidence" value="ECO:0007669"/>
    <property type="project" value="UniProtKB-UniRule"/>
</dbReference>
<proteinExistence type="inferred from homology"/>
<dbReference type="SUPFAM" id="SSF50685">
    <property type="entry name" value="Barwin-like endoglucanases"/>
    <property type="match status" value="1"/>
</dbReference>
<evidence type="ECO:0000256" key="4">
    <source>
        <dbReference type="RuleBase" id="RU003495"/>
    </source>
</evidence>
<keyword evidence="2 3" id="KW-0961">Cell wall biogenesis/degradation</keyword>
<dbReference type="PANTHER" id="PTHR34183">
    <property type="entry name" value="ENDOLYTIC PEPTIDOGLYCAN TRANSGLYCOSYLASE RLPA"/>
    <property type="match status" value="1"/>
</dbReference>
<feature type="compositionally biased region" description="Low complexity" evidence="5">
    <location>
        <begin position="89"/>
        <end position="110"/>
    </location>
</feature>
<feature type="compositionally biased region" description="Acidic residues" evidence="5">
    <location>
        <begin position="119"/>
        <end position="133"/>
    </location>
</feature>
<dbReference type="InterPro" id="IPR012997">
    <property type="entry name" value="RplA"/>
</dbReference>
<feature type="region of interest" description="Disordered" evidence="5">
    <location>
        <begin position="1"/>
        <end position="36"/>
    </location>
</feature>
<keyword evidence="6" id="KW-0812">Transmembrane</keyword>
<dbReference type="CDD" id="cd22268">
    <property type="entry name" value="DPBB_RlpA-like"/>
    <property type="match status" value="1"/>
</dbReference>
<protein>
    <recommendedName>
        <fullName evidence="3">Probable endolytic peptidoglycan transglycosylase RlpA</fullName>
        <ecNumber evidence="3">4.2.2.-</ecNumber>
    </recommendedName>
</protein>
<feature type="transmembrane region" description="Helical" evidence="6">
    <location>
        <begin position="42"/>
        <end position="64"/>
    </location>
</feature>
<dbReference type="InterPro" id="IPR036908">
    <property type="entry name" value="RlpA-like_sf"/>
</dbReference>
<dbReference type="GO" id="GO:0008932">
    <property type="term" value="F:lytic endotransglycosylase activity"/>
    <property type="evidence" value="ECO:0007669"/>
    <property type="project" value="UniProtKB-UniRule"/>
</dbReference>
<evidence type="ECO:0000313" key="9">
    <source>
        <dbReference type="Proteomes" id="UP000184452"/>
    </source>
</evidence>
<keyword evidence="1 3" id="KW-0456">Lyase</keyword>
<feature type="region of interest" description="Disordered" evidence="5">
    <location>
        <begin position="84"/>
        <end position="157"/>
    </location>
</feature>
<evidence type="ECO:0000313" key="8">
    <source>
        <dbReference type="EMBL" id="SHI39705.1"/>
    </source>
</evidence>
<accession>A0A1M6ATB0</accession>
<dbReference type="NCBIfam" id="TIGR00413">
    <property type="entry name" value="rlpA"/>
    <property type="match status" value="1"/>
</dbReference>
<dbReference type="HAMAP" id="MF_02071">
    <property type="entry name" value="RlpA"/>
    <property type="match status" value="1"/>
</dbReference>
<evidence type="ECO:0000256" key="1">
    <source>
        <dbReference type="ARBA" id="ARBA00023239"/>
    </source>
</evidence>
<dbReference type="GO" id="GO:0071555">
    <property type="term" value="P:cell wall organization"/>
    <property type="evidence" value="ECO:0007669"/>
    <property type="project" value="UniProtKB-KW"/>
</dbReference>
<dbReference type="Pfam" id="PF03330">
    <property type="entry name" value="DPBB_1"/>
    <property type="match status" value="1"/>
</dbReference>
<keyword evidence="6" id="KW-0472">Membrane</keyword>
<evidence type="ECO:0000256" key="3">
    <source>
        <dbReference type="HAMAP-Rule" id="MF_02071"/>
    </source>
</evidence>
<dbReference type="PANTHER" id="PTHR34183:SF8">
    <property type="entry name" value="ENDOLYTIC PEPTIDOGLYCAN TRANSGLYCOSYLASE RLPA-RELATED"/>
    <property type="match status" value="1"/>
</dbReference>
<dbReference type="OrthoDB" id="9779128at2"/>
<dbReference type="EC" id="4.2.2.-" evidence="3"/>
<dbReference type="EMBL" id="FQZK01000001">
    <property type="protein sequence ID" value="SHI39705.1"/>
    <property type="molecule type" value="Genomic_DNA"/>
</dbReference>
<dbReference type="Gene3D" id="2.40.40.10">
    <property type="entry name" value="RlpA-like domain"/>
    <property type="match status" value="1"/>
</dbReference>
<dbReference type="RefSeq" id="WP_073373792.1">
    <property type="nucleotide sequence ID" value="NZ_FQZK01000001.1"/>
</dbReference>
<keyword evidence="8" id="KW-0449">Lipoprotein</keyword>
<sequence length="245" mass="24189">MGEHQPQTEPDDEGATFVDTTPGPAPVGPRVAAKRARRKRTLLIAGAAGLALIVGGTATAAVVATGGDPGSATSATVVPEADADPLVPAQGQGDPDEGAAQGAEDAVAGATQTTSADASDIEEAPEPEPEEEASTAGGSDGGGGGEPTGEGGTCEASFYGADFAGRTTANGETFDPSAMTAAHKTLPFGTMVQVTNPNNGQSVTVRINDRGPFIAGRCLDLSTAAFDQIIGTGAGVGQVQWQVVS</sequence>
<evidence type="ECO:0000256" key="2">
    <source>
        <dbReference type="ARBA" id="ARBA00023316"/>
    </source>
</evidence>
<comment type="similarity">
    <text evidence="3 4">Belongs to the RlpA family.</text>
</comment>
<feature type="compositionally biased region" description="Gly residues" evidence="5">
    <location>
        <begin position="138"/>
        <end position="152"/>
    </location>
</feature>
<keyword evidence="9" id="KW-1185">Reference proteome</keyword>
<comment type="function">
    <text evidence="3">Lytic transglycosylase with a strong preference for naked glycan strands that lack stem peptides.</text>
</comment>
<gene>
    <name evidence="3" type="primary">rlpA</name>
    <name evidence="8" type="ORF">SAMN05421803_101105</name>
</gene>
<keyword evidence="6" id="KW-1133">Transmembrane helix</keyword>
<dbReference type="STRING" id="758803.SAMN05421803_101105"/>
<feature type="domain" description="RlpA-like protein double-psi beta-barrel" evidence="7">
    <location>
        <begin position="155"/>
        <end position="241"/>
    </location>
</feature>
<dbReference type="Proteomes" id="UP000184452">
    <property type="component" value="Unassembled WGS sequence"/>
</dbReference>
<evidence type="ECO:0000256" key="5">
    <source>
        <dbReference type="SAM" id="MobiDB-lite"/>
    </source>
</evidence>